<feature type="compositionally biased region" description="Acidic residues" evidence="1">
    <location>
        <begin position="225"/>
        <end position="238"/>
    </location>
</feature>
<keyword evidence="3" id="KW-1185">Reference proteome</keyword>
<dbReference type="RefSeq" id="WP_008420143.1">
    <property type="nucleotide sequence ID" value="NZ_AOIA01000020.1"/>
</dbReference>
<feature type="compositionally biased region" description="Acidic residues" evidence="1">
    <location>
        <begin position="11"/>
        <end position="20"/>
    </location>
</feature>
<dbReference type="OrthoDB" id="177940at2157"/>
<feature type="compositionally biased region" description="Low complexity" evidence="1">
    <location>
        <begin position="182"/>
        <end position="193"/>
    </location>
</feature>
<gene>
    <name evidence="2" type="ORF">C492_02377</name>
</gene>
<dbReference type="STRING" id="1227498.C492_02377"/>
<feature type="compositionally biased region" description="Acidic residues" evidence="1">
    <location>
        <begin position="87"/>
        <end position="103"/>
    </location>
</feature>
<accession>L9XZL1</accession>
<dbReference type="EMBL" id="AOIA01000020">
    <property type="protein sequence ID" value="ELY66013.1"/>
    <property type="molecule type" value="Genomic_DNA"/>
</dbReference>
<feature type="compositionally biased region" description="Acidic residues" evidence="1">
    <location>
        <begin position="126"/>
        <end position="151"/>
    </location>
</feature>
<feature type="compositionally biased region" description="Basic and acidic residues" evidence="1">
    <location>
        <begin position="110"/>
        <end position="119"/>
    </location>
</feature>
<dbReference type="AlphaFoldDB" id="L9XZL1"/>
<evidence type="ECO:0000313" key="2">
    <source>
        <dbReference type="EMBL" id="ELY66013.1"/>
    </source>
</evidence>
<sequence length="238" mass="25467">MTDEHDHDLQIEDELPDDPVDAVSEIAGGSVRDGRLAVVGGGLLLLSTLRSLVRGQFRAIPKAAIGAGLVGIGLRQRRGNEGTTFEPDLEEIEGDTDDKETSDEAAAAAERPDAGHESQIDAAGNVDEEPQLGEADDDHDGDIEFTDDPEEEGTRTKPDAGKDDEDPRRTTDGDETTVDVSETAMAEETAEATGPDPEQAQPTQTDANEPEETPEEDASDMKVEPDDEDDEDEDGEEN</sequence>
<dbReference type="PATRIC" id="fig|1227498.3.peg.476"/>
<feature type="compositionally biased region" description="Basic and acidic residues" evidence="1">
    <location>
        <begin position="1"/>
        <end position="10"/>
    </location>
</feature>
<feature type="region of interest" description="Disordered" evidence="1">
    <location>
        <begin position="75"/>
        <end position="238"/>
    </location>
</feature>
<evidence type="ECO:0000313" key="3">
    <source>
        <dbReference type="Proteomes" id="UP000011531"/>
    </source>
</evidence>
<feature type="region of interest" description="Disordered" evidence="1">
    <location>
        <begin position="1"/>
        <end position="20"/>
    </location>
</feature>
<proteinExistence type="predicted"/>
<comment type="caution">
    <text evidence="2">The sequence shown here is derived from an EMBL/GenBank/DDBJ whole genome shotgun (WGS) entry which is preliminary data.</text>
</comment>
<evidence type="ECO:0000256" key="1">
    <source>
        <dbReference type="SAM" id="MobiDB-lite"/>
    </source>
</evidence>
<name>L9XZL1_9EURY</name>
<protein>
    <submittedName>
        <fullName evidence="2">Uncharacterized protein</fullName>
    </submittedName>
</protein>
<reference evidence="2 3" key="1">
    <citation type="journal article" date="2014" name="PLoS Genet.">
        <title>Phylogenetically driven sequencing of extremely halophilic archaea reveals strategies for static and dynamic osmo-response.</title>
        <authorList>
            <person name="Becker E.A."/>
            <person name="Seitzer P.M."/>
            <person name="Tritt A."/>
            <person name="Larsen D."/>
            <person name="Krusor M."/>
            <person name="Yao A.I."/>
            <person name="Wu D."/>
            <person name="Madern D."/>
            <person name="Eisen J.A."/>
            <person name="Darling A.E."/>
            <person name="Facciotti M.T."/>
        </authorList>
    </citation>
    <scope>NUCLEOTIDE SEQUENCE [LARGE SCALE GENOMIC DNA]</scope>
    <source>
        <strain evidence="2 3">DSM 18795</strain>
    </source>
</reference>
<dbReference type="Proteomes" id="UP000011531">
    <property type="component" value="Unassembled WGS sequence"/>
</dbReference>
<organism evidence="2 3">
    <name type="scientific">Natronococcus jeotgali DSM 18795</name>
    <dbReference type="NCBI Taxonomy" id="1227498"/>
    <lineage>
        <taxon>Archaea</taxon>
        <taxon>Methanobacteriati</taxon>
        <taxon>Methanobacteriota</taxon>
        <taxon>Stenosarchaea group</taxon>
        <taxon>Halobacteria</taxon>
        <taxon>Halobacteriales</taxon>
        <taxon>Natrialbaceae</taxon>
        <taxon>Natronococcus</taxon>
    </lineage>
</organism>
<feature type="compositionally biased region" description="Acidic residues" evidence="1">
    <location>
        <begin position="208"/>
        <end position="218"/>
    </location>
</feature>
<feature type="compositionally biased region" description="Basic and acidic residues" evidence="1">
    <location>
        <begin position="152"/>
        <end position="172"/>
    </location>
</feature>